<proteinExistence type="inferred from homology"/>
<dbReference type="GO" id="GO:0050684">
    <property type="term" value="P:regulation of mRNA processing"/>
    <property type="evidence" value="ECO:0007669"/>
    <property type="project" value="TreeGrafter"/>
</dbReference>
<keyword evidence="6 9" id="KW-0067">ATP-binding</keyword>
<evidence type="ECO:0000256" key="2">
    <source>
        <dbReference type="ARBA" id="ARBA00022527"/>
    </source>
</evidence>
<evidence type="ECO:0000256" key="1">
    <source>
        <dbReference type="ARBA" id="ARBA00012513"/>
    </source>
</evidence>
<dbReference type="SMART" id="SM00220">
    <property type="entry name" value="S_TKc"/>
    <property type="match status" value="1"/>
</dbReference>
<dbReference type="Proteomes" id="UP001230188">
    <property type="component" value="Unassembled WGS sequence"/>
</dbReference>
<dbReference type="InterPro" id="IPR000719">
    <property type="entry name" value="Prot_kinase_dom"/>
</dbReference>
<evidence type="ECO:0000259" key="12">
    <source>
        <dbReference type="PROSITE" id="PS50011"/>
    </source>
</evidence>
<comment type="catalytic activity">
    <reaction evidence="8">
        <text>L-seryl-[protein] + ATP = O-phospho-L-seryl-[protein] + ADP + H(+)</text>
        <dbReference type="Rhea" id="RHEA:17989"/>
        <dbReference type="Rhea" id="RHEA-COMP:9863"/>
        <dbReference type="Rhea" id="RHEA-COMP:11604"/>
        <dbReference type="ChEBI" id="CHEBI:15378"/>
        <dbReference type="ChEBI" id="CHEBI:29999"/>
        <dbReference type="ChEBI" id="CHEBI:30616"/>
        <dbReference type="ChEBI" id="CHEBI:83421"/>
        <dbReference type="ChEBI" id="CHEBI:456216"/>
        <dbReference type="EC" id="2.7.11.1"/>
    </reaction>
</comment>
<dbReference type="InterPro" id="IPR051334">
    <property type="entry name" value="SRPK"/>
</dbReference>
<feature type="domain" description="Protein kinase" evidence="12">
    <location>
        <begin position="81"/>
        <end position="394"/>
    </location>
</feature>
<name>A0AAD7UB89_9STRA</name>
<dbReference type="Pfam" id="PF00069">
    <property type="entry name" value="Pkinase"/>
    <property type="match status" value="1"/>
</dbReference>
<dbReference type="PANTHER" id="PTHR47634:SF9">
    <property type="entry name" value="PROTEIN KINASE DOMAIN-CONTAINING PROTEIN-RELATED"/>
    <property type="match status" value="1"/>
</dbReference>
<feature type="binding site" evidence="9">
    <location>
        <position position="110"/>
    </location>
    <ligand>
        <name>ATP</name>
        <dbReference type="ChEBI" id="CHEBI:30616"/>
    </ligand>
</feature>
<evidence type="ECO:0000313" key="14">
    <source>
        <dbReference type="Proteomes" id="UP001230188"/>
    </source>
</evidence>
<keyword evidence="2 10" id="KW-0723">Serine/threonine-protein kinase</keyword>
<dbReference type="GO" id="GO:0000245">
    <property type="term" value="P:spliceosomal complex assembly"/>
    <property type="evidence" value="ECO:0007669"/>
    <property type="project" value="TreeGrafter"/>
</dbReference>
<evidence type="ECO:0000256" key="8">
    <source>
        <dbReference type="ARBA" id="ARBA00048679"/>
    </source>
</evidence>
<dbReference type="SUPFAM" id="SSF56112">
    <property type="entry name" value="Protein kinase-like (PK-like)"/>
    <property type="match status" value="1"/>
</dbReference>
<comment type="similarity">
    <text evidence="10">Belongs to the protein kinase superfamily.</text>
</comment>
<protein>
    <recommendedName>
        <fullName evidence="1">non-specific serine/threonine protein kinase</fullName>
        <ecNumber evidence="1">2.7.11.1</ecNumber>
    </recommendedName>
</protein>
<keyword evidence="4 9" id="KW-0547">Nucleotide-binding</keyword>
<keyword evidence="5" id="KW-0418">Kinase</keyword>
<keyword evidence="3" id="KW-0808">Transferase</keyword>
<dbReference type="InterPro" id="IPR011009">
    <property type="entry name" value="Kinase-like_dom_sf"/>
</dbReference>
<organism evidence="13 14">
    <name type="scientific">Chrysophaeum taylorii</name>
    <dbReference type="NCBI Taxonomy" id="2483200"/>
    <lineage>
        <taxon>Eukaryota</taxon>
        <taxon>Sar</taxon>
        <taxon>Stramenopiles</taxon>
        <taxon>Ochrophyta</taxon>
        <taxon>Pelagophyceae</taxon>
        <taxon>Pelagomonadales</taxon>
        <taxon>Pelagomonadaceae</taxon>
        <taxon>Chrysophaeum</taxon>
    </lineage>
</organism>
<evidence type="ECO:0000256" key="4">
    <source>
        <dbReference type="ARBA" id="ARBA00022741"/>
    </source>
</evidence>
<feature type="region of interest" description="Disordered" evidence="11">
    <location>
        <begin position="20"/>
        <end position="40"/>
    </location>
</feature>
<dbReference type="PROSITE" id="PS00107">
    <property type="entry name" value="PROTEIN_KINASE_ATP"/>
    <property type="match status" value="1"/>
</dbReference>
<evidence type="ECO:0000256" key="10">
    <source>
        <dbReference type="RuleBase" id="RU000304"/>
    </source>
</evidence>
<evidence type="ECO:0000256" key="6">
    <source>
        <dbReference type="ARBA" id="ARBA00022840"/>
    </source>
</evidence>
<keyword evidence="14" id="KW-1185">Reference proteome</keyword>
<sequence>MRRRGCLAVVCRCLSRYRAPEAPEEEEPETPKEEDVRNPVLEIVSVDNKEAFEEDEEEPEEDYVMGGYHPVSVNDVYDDRYRVVEKLGWGVYSTVWRCLDAKSGTEIALKIQKSAPEYTNAALNEIDVLRTIQQQARSQNRESDVVVLVEHFYVSGPHGNHVCMVFELLGRTLLHAIQETGSLPLQEVRDITRCLLRCLAFVHDSVGVLHTDIKPENVLLCGPGRVKLVDLGTAFFLDKQTARDIQTREYRCPEGILGIWPFTPTADVWSVGCLVFELLTGETLFDPQSPRPGDAFTKDESHLAQAVELLGPIPPALLDKRARGHHWFTPQAQLRNISVAPPPPGCDAIARVLQDNFAFSPNDASDVSTFLARLLDYLPEKRASANLALSLPWLQDPPSF</sequence>
<dbReference type="InterPro" id="IPR017441">
    <property type="entry name" value="Protein_kinase_ATP_BS"/>
</dbReference>
<evidence type="ECO:0000256" key="9">
    <source>
        <dbReference type="PROSITE-ProRule" id="PRU10141"/>
    </source>
</evidence>
<dbReference type="GO" id="GO:0005524">
    <property type="term" value="F:ATP binding"/>
    <property type="evidence" value="ECO:0007669"/>
    <property type="project" value="UniProtKB-UniRule"/>
</dbReference>
<comment type="caution">
    <text evidence="13">The sequence shown here is derived from an EMBL/GenBank/DDBJ whole genome shotgun (WGS) entry which is preliminary data.</text>
</comment>
<evidence type="ECO:0000256" key="7">
    <source>
        <dbReference type="ARBA" id="ARBA00047899"/>
    </source>
</evidence>
<dbReference type="PROSITE" id="PS50011">
    <property type="entry name" value="PROTEIN_KINASE_DOM"/>
    <property type="match status" value="1"/>
</dbReference>
<dbReference type="EC" id="2.7.11.1" evidence="1"/>
<evidence type="ECO:0000313" key="13">
    <source>
        <dbReference type="EMBL" id="KAJ8600529.1"/>
    </source>
</evidence>
<evidence type="ECO:0000256" key="11">
    <source>
        <dbReference type="SAM" id="MobiDB-lite"/>
    </source>
</evidence>
<gene>
    <name evidence="13" type="ORF">CTAYLR_010709</name>
</gene>
<evidence type="ECO:0000256" key="3">
    <source>
        <dbReference type="ARBA" id="ARBA00022679"/>
    </source>
</evidence>
<evidence type="ECO:0000256" key="5">
    <source>
        <dbReference type="ARBA" id="ARBA00022777"/>
    </source>
</evidence>
<dbReference type="PROSITE" id="PS00108">
    <property type="entry name" value="PROTEIN_KINASE_ST"/>
    <property type="match status" value="1"/>
</dbReference>
<comment type="catalytic activity">
    <reaction evidence="7">
        <text>L-threonyl-[protein] + ATP = O-phospho-L-threonyl-[protein] + ADP + H(+)</text>
        <dbReference type="Rhea" id="RHEA:46608"/>
        <dbReference type="Rhea" id="RHEA-COMP:11060"/>
        <dbReference type="Rhea" id="RHEA-COMP:11605"/>
        <dbReference type="ChEBI" id="CHEBI:15378"/>
        <dbReference type="ChEBI" id="CHEBI:30013"/>
        <dbReference type="ChEBI" id="CHEBI:30616"/>
        <dbReference type="ChEBI" id="CHEBI:61977"/>
        <dbReference type="ChEBI" id="CHEBI:456216"/>
        <dbReference type="EC" id="2.7.11.1"/>
    </reaction>
</comment>
<dbReference type="EMBL" id="JAQMWT010000502">
    <property type="protein sequence ID" value="KAJ8600529.1"/>
    <property type="molecule type" value="Genomic_DNA"/>
</dbReference>
<reference evidence="13" key="1">
    <citation type="submission" date="2023-01" db="EMBL/GenBank/DDBJ databases">
        <title>Metagenome sequencing of chrysophaentin producing Chrysophaeum taylorii.</title>
        <authorList>
            <person name="Davison J."/>
            <person name="Bewley C."/>
        </authorList>
    </citation>
    <scope>NUCLEOTIDE SEQUENCE</scope>
    <source>
        <strain evidence="13">NIES-1699</strain>
    </source>
</reference>
<dbReference type="Gene3D" id="3.30.200.20">
    <property type="entry name" value="Phosphorylase Kinase, domain 1"/>
    <property type="match status" value="1"/>
</dbReference>
<dbReference type="AlphaFoldDB" id="A0AAD7UB89"/>
<dbReference type="InterPro" id="IPR008271">
    <property type="entry name" value="Ser/Thr_kinase_AS"/>
</dbReference>
<accession>A0AAD7UB89</accession>
<dbReference type="GO" id="GO:0004674">
    <property type="term" value="F:protein serine/threonine kinase activity"/>
    <property type="evidence" value="ECO:0007669"/>
    <property type="project" value="UniProtKB-KW"/>
</dbReference>
<dbReference type="PANTHER" id="PTHR47634">
    <property type="entry name" value="PROTEIN KINASE DOMAIN-CONTAINING PROTEIN-RELATED"/>
    <property type="match status" value="1"/>
</dbReference>
<dbReference type="Gene3D" id="1.10.510.10">
    <property type="entry name" value="Transferase(Phosphotransferase) domain 1"/>
    <property type="match status" value="1"/>
</dbReference>